<evidence type="ECO:0000313" key="3">
    <source>
        <dbReference type="Proteomes" id="UP000078237"/>
    </source>
</evidence>
<organism evidence="2 3">
    <name type="scientific">Madurella mycetomatis</name>
    <dbReference type="NCBI Taxonomy" id="100816"/>
    <lineage>
        <taxon>Eukaryota</taxon>
        <taxon>Fungi</taxon>
        <taxon>Dikarya</taxon>
        <taxon>Ascomycota</taxon>
        <taxon>Pezizomycotina</taxon>
        <taxon>Sordariomycetes</taxon>
        <taxon>Sordariomycetidae</taxon>
        <taxon>Sordariales</taxon>
        <taxon>Sordariales incertae sedis</taxon>
        <taxon>Madurella</taxon>
    </lineage>
</organism>
<name>A0A175WBX0_9PEZI</name>
<proteinExistence type="predicted"/>
<evidence type="ECO:0000313" key="1">
    <source>
        <dbReference type="EMBL" id="KXX81100.1"/>
    </source>
</evidence>
<protein>
    <recommendedName>
        <fullName evidence="4">Fungal N-terminal domain-containing protein</fullName>
    </recommendedName>
</protein>
<dbReference type="VEuPathDB" id="FungiDB:MMYC01_204118"/>
<dbReference type="EMBL" id="LCTW02000042">
    <property type="protein sequence ID" value="KXX81100.1"/>
    <property type="molecule type" value="Genomic_DNA"/>
</dbReference>
<keyword evidence="3" id="KW-1185">Reference proteome</keyword>
<dbReference type="VEuPathDB" id="FungiDB:MMYC01_204099"/>
<comment type="caution">
    <text evidence="2">The sequence shown here is derived from an EMBL/GenBank/DDBJ whole genome shotgun (WGS) entry which is preliminary data.</text>
</comment>
<evidence type="ECO:0008006" key="4">
    <source>
        <dbReference type="Google" id="ProtNLM"/>
    </source>
</evidence>
<reference evidence="2" key="1">
    <citation type="submission" date="2015-06" db="EMBL/GenBank/DDBJ databases">
        <authorList>
            <person name="Hoefler B.C."/>
            <person name="Straight P.D."/>
        </authorList>
    </citation>
    <scope>NUCLEOTIDE SEQUENCE [LARGE SCALE GENOMIC DNA]</scope>
    <source>
        <strain evidence="2">Mm55</strain>
    </source>
</reference>
<gene>
    <name evidence="1" type="ORF">MMYC01_204099</name>
    <name evidence="2" type="ORF">MMYC01_204118</name>
</gene>
<sequence length="149" mass="16194">MSDPLSVIGLAAGLVSLGIQVSSGITKYLDALDCRGQDIASVRQQNKALEKSLAFISATLAQPSNQPEHDGSAVLRECLESCNMELKALNSLVADLADSGESTAGMRGRIKNQRKKLLYPFNRPKLEQLDRRLCRANQTLQLPLQTLSV</sequence>
<reference evidence="2 3" key="3">
    <citation type="submission" date="2016-01" db="EMBL/GenBank/DDBJ databases">
        <title>Madurella mycetomatis genome sequencing.</title>
        <authorList>
            <person name="Van De Sande W."/>
        </authorList>
    </citation>
    <scope>NUCLEOTIDE SEQUENCE [LARGE SCALE GENOMIC DNA]</scope>
    <source>
        <strain evidence="2">Mm55</strain>
        <strain evidence="3">mm55</strain>
    </source>
</reference>
<evidence type="ECO:0000313" key="2">
    <source>
        <dbReference type="EMBL" id="KXX81123.1"/>
    </source>
</evidence>
<accession>A0A175WBX0</accession>
<dbReference type="EMBL" id="LCTW02000042">
    <property type="protein sequence ID" value="KXX81123.1"/>
    <property type="molecule type" value="Genomic_DNA"/>
</dbReference>
<dbReference type="Proteomes" id="UP000078237">
    <property type="component" value="Unassembled WGS sequence"/>
</dbReference>
<reference evidence="3" key="2">
    <citation type="submission" date="2015-06" db="EMBL/GenBank/DDBJ databases">
        <authorList>
            <person name="van de Sande W.W.J."/>
        </authorList>
    </citation>
    <scope>NUCLEOTIDE SEQUENCE [LARGE SCALE GENOMIC DNA]</scope>
    <source>
        <strain evidence="3">mm55</strain>
    </source>
</reference>
<dbReference type="OrthoDB" id="4587497at2759"/>
<dbReference type="AlphaFoldDB" id="A0A175WBX0"/>